<dbReference type="GO" id="GO:0003677">
    <property type="term" value="F:DNA binding"/>
    <property type="evidence" value="ECO:0007669"/>
    <property type="project" value="UniProtKB-KW"/>
</dbReference>
<dbReference type="SMART" id="SM00225">
    <property type="entry name" value="BTB"/>
    <property type="match status" value="1"/>
</dbReference>
<evidence type="ECO:0000256" key="1">
    <source>
        <dbReference type="ARBA" id="ARBA00004123"/>
    </source>
</evidence>
<dbReference type="InterPro" id="IPR011333">
    <property type="entry name" value="SKP1/BTB/POZ_sf"/>
</dbReference>
<dbReference type="PANTHER" id="PTHR24394:SF48">
    <property type="entry name" value="ZINC FINGER PROTEIN 771"/>
    <property type="match status" value="1"/>
</dbReference>
<dbReference type="Gene3D" id="3.30.710.10">
    <property type="entry name" value="Potassium Channel Kv1.1, Chain A"/>
    <property type="match status" value="1"/>
</dbReference>
<feature type="region of interest" description="Disordered" evidence="10">
    <location>
        <begin position="517"/>
        <end position="602"/>
    </location>
</feature>
<protein>
    <submittedName>
        <fullName evidence="13">Uncharacterized protein</fullName>
    </submittedName>
</protein>
<dbReference type="PROSITE" id="PS50157">
    <property type="entry name" value="ZINC_FINGER_C2H2_2"/>
    <property type="match status" value="2"/>
</dbReference>
<comment type="caution">
    <text evidence="13">The sequence shown here is derived from an EMBL/GenBank/DDBJ whole genome shotgun (WGS) entry which is preliminary data.</text>
</comment>
<keyword evidence="6" id="KW-0805">Transcription regulation</keyword>
<dbReference type="Proteomes" id="UP001186944">
    <property type="component" value="Unassembled WGS sequence"/>
</dbReference>
<evidence type="ECO:0000256" key="4">
    <source>
        <dbReference type="ARBA" id="ARBA00022771"/>
    </source>
</evidence>
<dbReference type="InterPro" id="IPR036236">
    <property type="entry name" value="Znf_C2H2_sf"/>
</dbReference>
<name>A0AA89C162_PINIB</name>
<feature type="domain" description="C2H2-type" evidence="12">
    <location>
        <begin position="704"/>
        <end position="731"/>
    </location>
</feature>
<feature type="region of interest" description="Disordered" evidence="10">
    <location>
        <begin position="462"/>
        <end position="487"/>
    </location>
</feature>
<evidence type="ECO:0000313" key="13">
    <source>
        <dbReference type="EMBL" id="KAK3102106.1"/>
    </source>
</evidence>
<dbReference type="Gene3D" id="3.30.160.60">
    <property type="entry name" value="Classic Zinc Finger"/>
    <property type="match status" value="2"/>
</dbReference>
<evidence type="ECO:0000259" key="11">
    <source>
        <dbReference type="PROSITE" id="PS50097"/>
    </source>
</evidence>
<dbReference type="InterPro" id="IPR000210">
    <property type="entry name" value="BTB/POZ_dom"/>
</dbReference>
<gene>
    <name evidence="13" type="ORF">FSP39_008855</name>
</gene>
<dbReference type="PANTHER" id="PTHR24394">
    <property type="entry name" value="ZINC FINGER PROTEIN"/>
    <property type="match status" value="1"/>
</dbReference>
<feature type="compositionally biased region" description="Polar residues" evidence="10">
    <location>
        <begin position="291"/>
        <end position="302"/>
    </location>
</feature>
<dbReference type="SUPFAM" id="SSF54695">
    <property type="entry name" value="POZ domain"/>
    <property type="match status" value="1"/>
</dbReference>
<dbReference type="SMART" id="SM00355">
    <property type="entry name" value="ZnF_C2H2"/>
    <property type="match status" value="4"/>
</dbReference>
<keyword evidence="2" id="KW-0479">Metal-binding</keyword>
<feature type="region of interest" description="Disordered" evidence="10">
    <location>
        <begin position="243"/>
        <end position="264"/>
    </location>
</feature>
<organism evidence="13 14">
    <name type="scientific">Pinctada imbricata</name>
    <name type="common">Atlantic pearl-oyster</name>
    <name type="synonym">Pinctada martensii</name>
    <dbReference type="NCBI Taxonomy" id="66713"/>
    <lineage>
        <taxon>Eukaryota</taxon>
        <taxon>Metazoa</taxon>
        <taxon>Spiralia</taxon>
        <taxon>Lophotrochozoa</taxon>
        <taxon>Mollusca</taxon>
        <taxon>Bivalvia</taxon>
        <taxon>Autobranchia</taxon>
        <taxon>Pteriomorphia</taxon>
        <taxon>Pterioida</taxon>
        <taxon>Pterioidea</taxon>
        <taxon>Pteriidae</taxon>
        <taxon>Pinctada</taxon>
    </lineage>
</organism>
<evidence type="ECO:0000256" key="8">
    <source>
        <dbReference type="ARBA" id="ARBA00023242"/>
    </source>
</evidence>
<feature type="region of interest" description="Disordered" evidence="10">
    <location>
        <begin position="361"/>
        <end position="450"/>
    </location>
</feature>
<dbReference type="Pfam" id="PF00096">
    <property type="entry name" value="zf-C2H2"/>
    <property type="match status" value="2"/>
</dbReference>
<evidence type="ECO:0000256" key="5">
    <source>
        <dbReference type="ARBA" id="ARBA00022833"/>
    </source>
</evidence>
<dbReference type="GO" id="GO:0008270">
    <property type="term" value="F:zinc ion binding"/>
    <property type="evidence" value="ECO:0007669"/>
    <property type="project" value="UniProtKB-KW"/>
</dbReference>
<feature type="compositionally biased region" description="Acidic residues" evidence="10">
    <location>
        <begin position="520"/>
        <end position="539"/>
    </location>
</feature>
<feature type="region of interest" description="Disordered" evidence="10">
    <location>
        <begin position="164"/>
        <end position="199"/>
    </location>
</feature>
<dbReference type="AlphaFoldDB" id="A0AA89C162"/>
<evidence type="ECO:0000313" key="14">
    <source>
        <dbReference type="Proteomes" id="UP001186944"/>
    </source>
</evidence>
<feature type="region of interest" description="Disordered" evidence="10">
    <location>
        <begin position="285"/>
        <end position="329"/>
    </location>
</feature>
<feature type="compositionally biased region" description="Polar residues" evidence="10">
    <location>
        <begin position="392"/>
        <end position="441"/>
    </location>
</feature>
<feature type="compositionally biased region" description="Polar residues" evidence="10">
    <location>
        <begin position="548"/>
        <end position="557"/>
    </location>
</feature>
<keyword evidence="3" id="KW-0677">Repeat</keyword>
<comment type="subcellular location">
    <subcellularLocation>
        <location evidence="1">Nucleus</location>
    </subcellularLocation>
</comment>
<keyword evidence="14" id="KW-1185">Reference proteome</keyword>
<evidence type="ECO:0000256" key="10">
    <source>
        <dbReference type="SAM" id="MobiDB-lite"/>
    </source>
</evidence>
<dbReference type="PROSITE" id="PS50097">
    <property type="entry name" value="BTB"/>
    <property type="match status" value="1"/>
</dbReference>
<keyword evidence="4 9" id="KW-0863">Zinc-finger</keyword>
<accession>A0AA89C162</accession>
<dbReference type="GO" id="GO:0005634">
    <property type="term" value="C:nucleus"/>
    <property type="evidence" value="ECO:0007669"/>
    <property type="project" value="UniProtKB-SubCell"/>
</dbReference>
<dbReference type="PROSITE" id="PS00028">
    <property type="entry name" value="ZINC_FINGER_C2H2_1"/>
    <property type="match status" value="2"/>
</dbReference>
<dbReference type="Pfam" id="PF00651">
    <property type="entry name" value="BTB"/>
    <property type="match status" value="1"/>
</dbReference>
<feature type="domain" description="BTB" evidence="11">
    <location>
        <begin position="30"/>
        <end position="96"/>
    </location>
</feature>
<evidence type="ECO:0000256" key="6">
    <source>
        <dbReference type="ARBA" id="ARBA00023015"/>
    </source>
</evidence>
<evidence type="ECO:0000256" key="3">
    <source>
        <dbReference type="ARBA" id="ARBA00022737"/>
    </source>
</evidence>
<evidence type="ECO:0000256" key="7">
    <source>
        <dbReference type="ARBA" id="ARBA00023163"/>
    </source>
</evidence>
<dbReference type="GO" id="GO:0000981">
    <property type="term" value="F:DNA-binding transcription factor activity, RNA polymerase II-specific"/>
    <property type="evidence" value="ECO:0007669"/>
    <property type="project" value="TreeGrafter"/>
</dbReference>
<sequence length="735" mass="80849">MNYQKVYMNQIYSSSLMGQVAQMWRNQLLCDAVIKTGNITTKAHRLVMIAACPMLQHMENAAVGSHLEVRMSADIKQESVITFLQYLYEGFMKLTEDNCRDVEKIGKLLHVDSVVKCCADFYKCMSSKTGIHSYDGSKFDSHDNTDFKHVRFTDMEKTLQESALKRSADMPPSPGGKRQRVSHPPSPSMGHRSDDRYSMSHSYTSQDAFVGITRQSAGSQYQTQGPTGVIEIAEDGVEVVSSDPAVRDSEGWPKESDLPPIQHSMGISVTGQITKETDLQIVNVEQAMPQRRSNTNVPQPETGQRRSDSTSGSNLGQRHQRQNQYSQDNMYTGVQTRRGTNSESPHQSPSDVSAIQTFKPQYQSTPHNPKSVQSSPLKSTSVPHSKPFAAGSASQTMSHPSTHLQTSFVPEPISLSSLSNDQTTSFSSPGGQSATAVSGQSDHMRPGHDTGQIASESVERILAPDPGAGPSSVSSGKSETRDSDDMGADLTIVKIEEASDTGGLAMFVDMAEDKSSMPIEGEEGDHEGGGEDVELDDSADWSREEFSNEGSNINTDPGASWQGDGSFNKGPKKDQRKLQSPEDIVIVPTGWTSDAASSRKTDQVEVGKNAAVPESWHCRICLQKCLSEADLKKHYDETKNHGFVEICIVCGKGFKSAQGHTQHLRIQHKLDTAGLPTCAICGKCFPAQSNLIIHERSHSHIKMFPCPMCDRAYKHKRDLQQHMEFQCKKKPTKWK</sequence>
<feature type="compositionally biased region" description="Polar residues" evidence="10">
    <location>
        <begin position="309"/>
        <end position="329"/>
    </location>
</feature>
<feature type="domain" description="C2H2-type" evidence="12">
    <location>
        <begin position="676"/>
        <end position="703"/>
    </location>
</feature>
<feature type="compositionally biased region" description="Basic and acidic residues" evidence="10">
    <location>
        <begin position="245"/>
        <end position="257"/>
    </location>
</feature>
<reference evidence="13" key="1">
    <citation type="submission" date="2019-08" db="EMBL/GenBank/DDBJ databases">
        <title>The improved chromosome-level genome for the pearl oyster Pinctada fucata martensii using PacBio sequencing and Hi-C.</title>
        <authorList>
            <person name="Zheng Z."/>
        </authorList>
    </citation>
    <scope>NUCLEOTIDE SEQUENCE</scope>
    <source>
        <strain evidence="13">ZZ-2019</strain>
        <tissue evidence="13">Adductor muscle</tissue>
    </source>
</reference>
<evidence type="ECO:0000256" key="9">
    <source>
        <dbReference type="PROSITE-ProRule" id="PRU00042"/>
    </source>
</evidence>
<keyword evidence="8" id="KW-0539">Nucleus</keyword>
<evidence type="ECO:0000256" key="2">
    <source>
        <dbReference type="ARBA" id="ARBA00022723"/>
    </source>
</evidence>
<dbReference type="EMBL" id="VSWD01000005">
    <property type="protein sequence ID" value="KAK3102106.1"/>
    <property type="molecule type" value="Genomic_DNA"/>
</dbReference>
<evidence type="ECO:0000259" key="12">
    <source>
        <dbReference type="PROSITE" id="PS50157"/>
    </source>
</evidence>
<keyword evidence="5" id="KW-0862">Zinc</keyword>
<dbReference type="SUPFAM" id="SSF57667">
    <property type="entry name" value="beta-beta-alpha zinc fingers"/>
    <property type="match status" value="1"/>
</dbReference>
<feature type="compositionally biased region" description="Basic and acidic residues" evidence="10">
    <location>
        <begin position="571"/>
        <end position="580"/>
    </location>
</feature>
<proteinExistence type="predicted"/>
<feature type="compositionally biased region" description="Polar residues" evidence="10">
    <location>
        <begin position="361"/>
        <end position="383"/>
    </location>
</feature>
<keyword evidence="7" id="KW-0804">Transcription</keyword>
<dbReference type="InterPro" id="IPR013087">
    <property type="entry name" value="Znf_C2H2_type"/>
</dbReference>